<keyword evidence="2" id="KW-1185">Reference proteome</keyword>
<dbReference type="EMBL" id="JBFOLJ010000001">
    <property type="protein sequence ID" value="KAL2558817.1"/>
    <property type="molecule type" value="Genomic_DNA"/>
</dbReference>
<evidence type="ECO:0000313" key="1">
    <source>
        <dbReference type="EMBL" id="KAL2558817.1"/>
    </source>
</evidence>
<gene>
    <name evidence="1" type="ORF">Fot_03556</name>
</gene>
<sequence>MRIKGIGYWTRCVVGASNSQLKAYLELLRMKPTVVRSNASKIIALLRGPRIPILSLDLDLGPKEHHKSLEERRLSCYRVRFKVHTLDAGRCRPPAELVGRERVL</sequence>
<dbReference type="Proteomes" id="UP001604277">
    <property type="component" value="Unassembled WGS sequence"/>
</dbReference>
<comment type="caution">
    <text evidence="1">The sequence shown here is derived from an EMBL/GenBank/DDBJ whole genome shotgun (WGS) entry which is preliminary data.</text>
</comment>
<proteinExistence type="predicted"/>
<evidence type="ECO:0000313" key="2">
    <source>
        <dbReference type="Proteomes" id="UP001604277"/>
    </source>
</evidence>
<reference evidence="2" key="1">
    <citation type="submission" date="2024-07" db="EMBL/GenBank/DDBJ databases">
        <title>Two chromosome-level genome assemblies of Korean endemic species Abeliophyllum distichum and Forsythia ovata (Oleaceae).</title>
        <authorList>
            <person name="Jang H."/>
        </authorList>
    </citation>
    <scope>NUCLEOTIDE SEQUENCE [LARGE SCALE GENOMIC DNA]</scope>
</reference>
<dbReference type="AlphaFoldDB" id="A0ABD1XA49"/>
<accession>A0ABD1XA49</accession>
<protein>
    <recommendedName>
        <fullName evidence="3">Ribosomal protein S10</fullName>
    </recommendedName>
</protein>
<organism evidence="1 2">
    <name type="scientific">Forsythia ovata</name>
    <dbReference type="NCBI Taxonomy" id="205694"/>
    <lineage>
        <taxon>Eukaryota</taxon>
        <taxon>Viridiplantae</taxon>
        <taxon>Streptophyta</taxon>
        <taxon>Embryophyta</taxon>
        <taxon>Tracheophyta</taxon>
        <taxon>Spermatophyta</taxon>
        <taxon>Magnoliopsida</taxon>
        <taxon>eudicotyledons</taxon>
        <taxon>Gunneridae</taxon>
        <taxon>Pentapetalae</taxon>
        <taxon>asterids</taxon>
        <taxon>lamiids</taxon>
        <taxon>Lamiales</taxon>
        <taxon>Oleaceae</taxon>
        <taxon>Forsythieae</taxon>
        <taxon>Forsythia</taxon>
    </lineage>
</organism>
<name>A0ABD1XA49_9LAMI</name>
<evidence type="ECO:0008006" key="3">
    <source>
        <dbReference type="Google" id="ProtNLM"/>
    </source>
</evidence>